<gene>
    <name evidence="13" type="primary">ppk1</name>
    <name evidence="6" type="synonym">ppk</name>
    <name evidence="13" type="ORF">EG028_26080</name>
</gene>
<evidence type="ECO:0000256" key="3">
    <source>
        <dbReference type="ARBA" id="ARBA00022741"/>
    </source>
</evidence>
<dbReference type="NCBIfam" id="TIGR03705">
    <property type="entry name" value="poly_P_kin"/>
    <property type="match status" value="1"/>
</dbReference>
<proteinExistence type="inferred from homology"/>
<feature type="domain" description="Polyphosphate kinase C-terminal" evidence="12">
    <location>
        <begin position="360"/>
        <end position="522"/>
    </location>
</feature>
<feature type="binding site" evidence="6">
    <location>
        <position position="433"/>
    </location>
    <ligand>
        <name>Mg(2+)</name>
        <dbReference type="ChEBI" id="CHEBI:18420"/>
    </ligand>
</feature>
<dbReference type="InterPro" id="IPR036832">
    <property type="entry name" value="PPK_N_dom_sf"/>
</dbReference>
<keyword evidence="14" id="KW-1185">Reference proteome</keyword>
<dbReference type="PIRSF" id="PIRSF015589">
    <property type="entry name" value="PP_kinase"/>
    <property type="match status" value="1"/>
</dbReference>
<evidence type="ECO:0000256" key="6">
    <source>
        <dbReference type="HAMAP-Rule" id="MF_00347"/>
    </source>
</evidence>
<evidence type="ECO:0000259" key="12">
    <source>
        <dbReference type="Pfam" id="PF17941"/>
    </source>
</evidence>
<dbReference type="OrthoDB" id="9761456at2"/>
<evidence type="ECO:0000256" key="7">
    <source>
        <dbReference type="RuleBase" id="RU003800"/>
    </source>
</evidence>
<evidence type="ECO:0000256" key="4">
    <source>
        <dbReference type="ARBA" id="ARBA00022777"/>
    </source>
</evidence>
<dbReference type="Gene3D" id="1.20.58.310">
    <property type="entry name" value="Polyphosphate kinase N-terminal domain"/>
    <property type="match status" value="1"/>
</dbReference>
<dbReference type="NCBIfam" id="NF003917">
    <property type="entry name" value="PRK05443.1-1"/>
    <property type="match status" value="1"/>
</dbReference>
<keyword evidence="2 6" id="KW-0808">Transferase</keyword>
<feature type="domain" description="Polyphosphate kinase N-terminal" evidence="10">
    <location>
        <begin position="38"/>
        <end position="141"/>
    </location>
</feature>
<feature type="binding site" evidence="6">
    <location>
        <position position="74"/>
    </location>
    <ligand>
        <name>ATP</name>
        <dbReference type="ChEBI" id="CHEBI:30616"/>
    </ligand>
</feature>
<evidence type="ECO:0000313" key="14">
    <source>
        <dbReference type="Proteomes" id="UP000279089"/>
    </source>
</evidence>
<keyword evidence="6" id="KW-0479">Metal-binding</keyword>
<dbReference type="CDD" id="cd09164">
    <property type="entry name" value="PLDc_EcPPK1_C1_like"/>
    <property type="match status" value="1"/>
</dbReference>
<keyword evidence="3 6" id="KW-0547">Nucleotide-binding</keyword>
<protein>
    <recommendedName>
        <fullName evidence="6 7">Polyphosphate kinase</fullName>
        <ecNumber evidence="6 7">2.7.4.1</ecNumber>
    </recommendedName>
    <alternativeName>
        <fullName evidence="6">ATP-polyphosphate phosphotransferase</fullName>
    </alternativeName>
    <alternativeName>
        <fullName evidence="6">Polyphosphoric acid kinase</fullName>
    </alternativeName>
</protein>
<evidence type="ECO:0000259" key="11">
    <source>
        <dbReference type="Pfam" id="PF13090"/>
    </source>
</evidence>
<dbReference type="EC" id="2.7.4.1" evidence="6 7"/>
<evidence type="ECO:0000259" key="9">
    <source>
        <dbReference type="Pfam" id="PF02503"/>
    </source>
</evidence>
<dbReference type="InterPro" id="IPR003414">
    <property type="entry name" value="PP_kinase"/>
</dbReference>
<dbReference type="GO" id="GO:0008976">
    <property type="term" value="F:polyphosphate kinase activity"/>
    <property type="evidence" value="ECO:0007669"/>
    <property type="project" value="UniProtKB-UniRule"/>
</dbReference>
<dbReference type="InterPro" id="IPR025198">
    <property type="entry name" value="PPK_N_dom"/>
</dbReference>
<feature type="binding site" evidence="6">
    <location>
        <position position="596"/>
    </location>
    <ligand>
        <name>ATP</name>
        <dbReference type="ChEBI" id="CHEBI:30616"/>
    </ligand>
</feature>
<comment type="catalytic activity">
    <reaction evidence="6 7">
        <text>[phosphate](n) + ATP = [phosphate](n+1) + ADP</text>
        <dbReference type="Rhea" id="RHEA:19573"/>
        <dbReference type="Rhea" id="RHEA-COMP:9859"/>
        <dbReference type="Rhea" id="RHEA-COMP:14280"/>
        <dbReference type="ChEBI" id="CHEBI:16838"/>
        <dbReference type="ChEBI" id="CHEBI:30616"/>
        <dbReference type="ChEBI" id="CHEBI:456216"/>
        <dbReference type="EC" id="2.7.4.1"/>
    </reaction>
</comment>
<dbReference type="GO" id="GO:0005524">
    <property type="term" value="F:ATP binding"/>
    <property type="evidence" value="ECO:0007669"/>
    <property type="project" value="UniProtKB-KW"/>
</dbReference>
<evidence type="ECO:0000256" key="2">
    <source>
        <dbReference type="ARBA" id="ARBA00022679"/>
    </source>
</evidence>
<dbReference type="Pfam" id="PF17941">
    <property type="entry name" value="PP_kinase_C_1"/>
    <property type="match status" value="1"/>
</dbReference>
<dbReference type="GO" id="GO:0046872">
    <property type="term" value="F:metal ion binding"/>
    <property type="evidence" value="ECO:0007669"/>
    <property type="project" value="UniProtKB-KW"/>
</dbReference>
<dbReference type="InterPro" id="IPR041108">
    <property type="entry name" value="PP_kinase_C_1"/>
</dbReference>
<feature type="binding site" evidence="6">
    <location>
        <position position="496"/>
    </location>
    <ligand>
        <name>ATP</name>
        <dbReference type="ChEBI" id="CHEBI:30616"/>
    </ligand>
</feature>
<evidence type="ECO:0000313" key="13">
    <source>
        <dbReference type="EMBL" id="RPD38217.1"/>
    </source>
</evidence>
<feature type="active site" description="Phosphohistidine intermediate" evidence="6">
    <location>
        <position position="463"/>
    </location>
</feature>
<comment type="similarity">
    <text evidence="6 7">Belongs to the polyphosphate kinase 1 (PPK1) family.</text>
</comment>
<dbReference type="SUPFAM" id="SSF56024">
    <property type="entry name" value="Phospholipase D/nuclease"/>
    <property type="match status" value="2"/>
</dbReference>
<evidence type="ECO:0000256" key="1">
    <source>
        <dbReference type="ARBA" id="ARBA00022553"/>
    </source>
</evidence>
<sequence length="718" mass="83584">MKLDSAASALEPVKTKKPPVKKTTKTSKAVTSKRKTIVRDISWLSFNARVLQEAADTTVPLYERLRFLGIFSNNLDEFFRVRVATLKRMDNIMNRTAKMHLEENPDEILQDIQSTVISQQAEFNRIWHEIEEELKHEKITLHTEKQLNREQQKFVQNYFNEEVRTNIIPLMIEGIQQMPYLRDKSIYLAVMLAKEDNSIRQKFALIEVPRAVLSRFLILPSKEGEHSIMLLEDVIRYNLPHIFSYFGYDKFSSWVIKVTRDAELDIDNDISTSIIHQIEKGIKARRKGKPVRFIYDQQIDPLLLEYLMRRLGLSKKDNLIPGGRIHNFKDFMDFPEKVFTRERMRRKVLTHPLFHNAPSVMKVMQEQDVMLHLPYHSFDTVIDLLREAAMDPEVTTIKITAYRLARNSKIINALINAVRNGKQVVVVLELRARFDEEANLQWKERLEEDGVKVILGVPGMKVHAKLCVIKKRTGNTTTQFGFVSTGNMNERTAKVYGDHCLLTSNRNIMADINRIFAYLESPRHDVKFLQACKTLIVSPYNMRKFFLRMIDREIRNARRKKPASVILKMNSLSDDEMISKLYDAAKAGVEVKLIIRGICCAYTENKKWKRNMEAVSIIDEYLEHARVFVFHNNGQDKVYIASSDWMIRNLDHRVEAAAAIEDPSIRQELIEILNIQLNSNVKVRIIDNDQRNAYKHASGRKMRAQLEIGKYLAEKSYS</sequence>
<dbReference type="PANTHER" id="PTHR30218">
    <property type="entry name" value="POLYPHOSPHATE KINASE"/>
    <property type="match status" value="1"/>
</dbReference>
<feature type="domain" description="Polyphosphate kinase C-terminal" evidence="11">
    <location>
        <begin position="535"/>
        <end position="705"/>
    </location>
</feature>
<evidence type="ECO:0000256" key="8">
    <source>
        <dbReference type="SAM" id="MobiDB-lite"/>
    </source>
</evidence>
<dbReference type="InterPro" id="IPR025200">
    <property type="entry name" value="PPK_C_dom2"/>
</dbReference>
<dbReference type="InterPro" id="IPR024953">
    <property type="entry name" value="PP_kinase_middle"/>
</dbReference>
<feature type="region of interest" description="Disordered" evidence="8">
    <location>
        <begin position="1"/>
        <end position="28"/>
    </location>
</feature>
<dbReference type="SUPFAM" id="SSF143724">
    <property type="entry name" value="PHP14-like"/>
    <property type="match status" value="1"/>
</dbReference>
<feature type="compositionally biased region" description="Basic residues" evidence="8">
    <location>
        <begin position="15"/>
        <end position="28"/>
    </location>
</feature>
<reference evidence="14" key="1">
    <citation type="submission" date="2018-11" db="EMBL/GenBank/DDBJ databases">
        <title>Chitinophaga lutea sp.nov., isolate from arsenic contaminated soil.</title>
        <authorList>
            <person name="Zong Y."/>
        </authorList>
    </citation>
    <scope>NUCLEOTIDE SEQUENCE [LARGE SCALE GENOMIC DNA]</scope>
    <source>
        <strain evidence="14">YLT18</strain>
    </source>
</reference>
<evidence type="ECO:0000256" key="5">
    <source>
        <dbReference type="ARBA" id="ARBA00022840"/>
    </source>
</evidence>
<comment type="cofactor">
    <cofactor evidence="6">
        <name>Mg(2+)</name>
        <dbReference type="ChEBI" id="CHEBI:18420"/>
    </cofactor>
</comment>
<keyword evidence="1 6" id="KW-0597">Phosphoprotein</keyword>
<dbReference type="InterPro" id="IPR036830">
    <property type="entry name" value="PP_kinase_middle_dom_sf"/>
</dbReference>
<dbReference type="Pfam" id="PF13090">
    <property type="entry name" value="PP_kinase_C"/>
    <property type="match status" value="1"/>
</dbReference>
<comment type="function">
    <text evidence="6 7">Catalyzes the reversible transfer of the terminal phosphate of ATP to form a long-chain polyphosphate (polyP).</text>
</comment>
<dbReference type="Proteomes" id="UP000279089">
    <property type="component" value="Unassembled WGS sequence"/>
</dbReference>
<keyword evidence="5 6" id="KW-0067">ATP-binding</keyword>
<comment type="PTM">
    <text evidence="6 7">An intermediate of this reaction is the autophosphorylated ppk in which a phosphate is covalently linked to a histidine residue through a N-P bond.</text>
</comment>
<dbReference type="Pfam" id="PF13089">
    <property type="entry name" value="PP_kinase_N"/>
    <property type="match status" value="1"/>
</dbReference>
<dbReference type="EMBL" id="RMBX01000017">
    <property type="protein sequence ID" value="RPD38217.1"/>
    <property type="molecule type" value="Genomic_DNA"/>
</dbReference>
<keyword evidence="4 6" id="KW-0418">Kinase</keyword>
<dbReference type="Gene3D" id="3.30.1840.10">
    <property type="entry name" value="Polyphosphate kinase middle domain"/>
    <property type="match status" value="1"/>
</dbReference>
<dbReference type="CDD" id="cd09167">
    <property type="entry name" value="PLDc_EcPPK1_C2_like"/>
    <property type="match status" value="1"/>
</dbReference>
<dbReference type="PANTHER" id="PTHR30218:SF0">
    <property type="entry name" value="POLYPHOSPHATE KINASE"/>
    <property type="match status" value="1"/>
</dbReference>
<feature type="binding site" evidence="6">
    <location>
        <position position="624"/>
    </location>
    <ligand>
        <name>ATP</name>
        <dbReference type="ChEBI" id="CHEBI:30616"/>
    </ligand>
</feature>
<feature type="domain" description="Polyphosphate kinase middle" evidence="9">
    <location>
        <begin position="150"/>
        <end position="334"/>
    </location>
</feature>
<name>A0A3N4MA35_9BACT</name>
<dbReference type="Gene3D" id="3.30.870.10">
    <property type="entry name" value="Endonuclease Chain A"/>
    <property type="match status" value="2"/>
</dbReference>
<dbReference type="GO" id="GO:0009358">
    <property type="term" value="C:polyphosphate kinase complex"/>
    <property type="evidence" value="ECO:0007669"/>
    <property type="project" value="InterPro"/>
</dbReference>
<dbReference type="HAMAP" id="MF_00347">
    <property type="entry name" value="Polyphosphate_kinase"/>
    <property type="match status" value="1"/>
</dbReference>
<keyword evidence="6" id="KW-0460">Magnesium</keyword>
<dbReference type="SUPFAM" id="SSF140356">
    <property type="entry name" value="PPK N-terminal domain-like"/>
    <property type="match status" value="1"/>
</dbReference>
<evidence type="ECO:0000259" key="10">
    <source>
        <dbReference type="Pfam" id="PF13089"/>
    </source>
</evidence>
<dbReference type="AlphaFoldDB" id="A0A3N4MA35"/>
<dbReference type="RefSeq" id="WP_120516033.1">
    <property type="nucleotide sequence ID" value="NZ_QXZY01000004.1"/>
</dbReference>
<accession>A0A3N4MA35</accession>
<feature type="binding site" evidence="6">
    <location>
        <position position="403"/>
    </location>
    <ligand>
        <name>Mg(2+)</name>
        <dbReference type="ChEBI" id="CHEBI:18420"/>
    </ligand>
</feature>
<organism evidence="13 14">
    <name type="scientific">Chitinophaga barathri</name>
    <dbReference type="NCBI Taxonomy" id="1647451"/>
    <lineage>
        <taxon>Bacteria</taxon>
        <taxon>Pseudomonadati</taxon>
        <taxon>Bacteroidota</taxon>
        <taxon>Chitinophagia</taxon>
        <taxon>Chitinophagales</taxon>
        <taxon>Chitinophagaceae</taxon>
        <taxon>Chitinophaga</taxon>
    </lineage>
</organism>
<dbReference type="GO" id="GO:0006799">
    <property type="term" value="P:polyphosphate biosynthetic process"/>
    <property type="evidence" value="ECO:0007669"/>
    <property type="project" value="UniProtKB-UniRule"/>
</dbReference>
<comment type="caution">
    <text evidence="13">The sequence shown here is derived from an EMBL/GenBank/DDBJ whole genome shotgun (WGS) entry which is preliminary data.</text>
</comment>
<dbReference type="Pfam" id="PF02503">
    <property type="entry name" value="PP_kinase"/>
    <property type="match status" value="1"/>
</dbReference>